<dbReference type="InterPro" id="IPR037041">
    <property type="entry name" value="Trigger_fac_C_sf"/>
</dbReference>
<dbReference type="PANTHER" id="PTHR30560">
    <property type="entry name" value="TRIGGER FACTOR CHAPERONE AND PEPTIDYL-PROLYL CIS/TRANS ISOMERASE"/>
    <property type="match status" value="1"/>
</dbReference>
<dbReference type="GO" id="GO:0015031">
    <property type="term" value="P:protein transport"/>
    <property type="evidence" value="ECO:0007669"/>
    <property type="project" value="UniProtKB-UniRule"/>
</dbReference>
<evidence type="ECO:0000259" key="15">
    <source>
        <dbReference type="PROSITE" id="PS50059"/>
    </source>
</evidence>
<keyword evidence="9 12" id="KW-0131">Cell cycle</keyword>
<dbReference type="InterPro" id="IPR008880">
    <property type="entry name" value="Trigger_fac_C"/>
</dbReference>
<dbReference type="STRING" id="1293439.WH87_07320"/>
<evidence type="ECO:0000256" key="2">
    <source>
        <dbReference type="ARBA" id="ARBA00005464"/>
    </source>
</evidence>
<evidence type="ECO:0000256" key="14">
    <source>
        <dbReference type="RuleBase" id="RU003914"/>
    </source>
</evidence>
<evidence type="ECO:0000256" key="10">
    <source>
        <dbReference type="ARBA" id="ARBA00024849"/>
    </source>
</evidence>
<dbReference type="EMBL" id="LANJ01000012">
    <property type="protein sequence ID" value="KKC38727.1"/>
    <property type="molecule type" value="Genomic_DNA"/>
</dbReference>
<dbReference type="InterPro" id="IPR008881">
    <property type="entry name" value="Trigger_fac_ribosome-bd_bac"/>
</dbReference>
<evidence type="ECO:0000256" key="11">
    <source>
        <dbReference type="ARBA" id="ARBA00029986"/>
    </source>
</evidence>
<keyword evidence="17" id="KW-1185">Reference proteome</keyword>
<dbReference type="GO" id="GO:0051301">
    <property type="term" value="P:cell division"/>
    <property type="evidence" value="ECO:0007669"/>
    <property type="project" value="UniProtKB-KW"/>
</dbReference>
<evidence type="ECO:0000256" key="13">
    <source>
        <dbReference type="PROSITE-ProRule" id="PRU00277"/>
    </source>
</evidence>
<keyword evidence="7 12" id="KW-0143">Chaperone</keyword>
<proteinExistence type="inferred from homology"/>
<dbReference type="Pfam" id="PF05697">
    <property type="entry name" value="Trigger_N"/>
    <property type="match status" value="1"/>
</dbReference>
<dbReference type="Gene3D" id="3.30.70.1050">
    <property type="entry name" value="Trigger factor ribosome-binding domain"/>
    <property type="match status" value="1"/>
</dbReference>
<dbReference type="OrthoDB" id="9767721at2"/>
<dbReference type="HAMAP" id="MF_00303">
    <property type="entry name" value="Trigger_factor_Tig"/>
    <property type="match status" value="1"/>
</dbReference>
<sequence length="459" mass="50791">MQVTETLNEGLKRKLSVTIPAADLNTRLSAKLEELKGQANIKGFRPGKVPLAHIKKMFGRSAMSEVMTDAINSTVSDTLDGRNERAAAQPKVDLPDDQAVINEVLDGNADLSFDVEYEVLPPVELMDLKGVKLNKPVVEITDEELDAEVNRVFAQNRGYTDKGDEGVVENGDRLGLSFVGKIDGKAFDGGTSDHAHLTVGSGEFIPGFEEQLIGFKKGQTGEIEVTFPADYQSDELAGKKATFEVTVLHVDGPNTGDLDDEFAQKLGVENVEALRAAVKTQMEAALASMSRQHVKRQILDALDDGHKFDVPAQLVDAEFDTIWNRVVHEIEHHGRSFEDEGTTEEAAKEQYRKIAERRVRLGLVVAEIGNKNDVNVTEEEHQQALIAEVRRFPGQEQQVYDYYRKNPQALAGLRAPVFENKVVDYVADLGAITDKKMTRAELAKLIQADEDDVPEEHHH</sequence>
<evidence type="ECO:0000256" key="3">
    <source>
        <dbReference type="ARBA" id="ARBA00013194"/>
    </source>
</evidence>
<dbReference type="InterPro" id="IPR001179">
    <property type="entry name" value="PPIase_FKBP_dom"/>
</dbReference>
<dbReference type="SUPFAM" id="SSF109998">
    <property type="entry name" value="Triger factor/SurA peptide-binding domain-like"/>
    <property type="match status" value="1"/>
</dbReference>
<feature type="domain" description="PPIase FKBP-type" evidence="15">
    <location>
        <begin position="171"/>
        <end position="231"/>
    </location>
</feature>
<dbReference type="NCBIfam" id="TIGR00115">
    <property type="entry name" value="tig"/>
    <property type="match status" value="1"/>
</dbReference>
<dbReference type="GO" id="GO:0003755">
    <property type="term" value="F:peptidyl-prolyl cis-trans isomerase activity"/>
    <property type="evidence" value="ECO:0007669"/>
    <property type="project" value="UniProtKB-UniRule"/>
</dbReference>
<dbReference type="GO" id="GO:0005737">
    <property type="term" value="C:cytoplasm"/>
    <property type="evidence" value="ECO:0007669"/>
    <property type="project" value="UniProtKB-SubCell"/>
</dbReference>
<name>A0A0F5QCK6_9HYPH</name>
<evidence type="ECO:0000256" key="7">
    <source>
        <dbReference type="ARBA" id="ARBA00023186"/>
    </source>
</evidence>
<keyword evidence="8 12" id="KW-0413">Isomerase</keyword>
<evidence type="ECO:0000256" key="1">
    <source>
        <dbReference type="ARBA" id="ARBA00000971"/>
    </source>
</evidence>
<dbReference type="InterPro" id="IPR046357">
    <property type="entry name" value="PPIase_dom_sf"/>
</dbReference>
<evidence type="ECO:0000256" key="9">
    <source>
        <dbReference type="ARBA" id="ARBA00023306"/>
    </source>
</evidence>
<evidence type="ECO:0000256" key="6">
    <source>
        <dbReference type="ARBA" id="ARBA00023110"/>
    </source>
</evidence>
<dbReference type="PANTHER" id="PTHR30560:SF3">
    <property type="entry name" value="TRIGGER FACTOR-LIKE PROTEIN TIG, CHLOROPLASTIC"/>
    <property type="match status" value="1"/>
</dbReference>
<dbReference type="SUPFAM" id="SSF54534">
    <property type="entry name" value="FKBP-like"/>
    <property type="match status" value="1"/>
</dbReference>
<dbReference type="EC" id="5.2.1.8" evidence="3 12"/>
<comment type="domain">
    <text evidence="12">Consists of 3 domains; the N-terminus binds the ribosome, the middle domain has PPIase activity, while the C-terminus has intrinsic chaperone activity on its own.</text>
</comment>
<dbReference type="Pfam" id="PF05698">
    <property type="entry name" value="Trigger_C"/>
    <property type="match status" value="1"/>
</dbReference>
<keyword evidence="6 12" id="KW-0697">Rotamase</keyword>
<dbReference type="InterPro" id="IPR005215">
    <property type="entry name" value="Trig_fac"/>
</dbReference>
<dbReference type="AlphaFoldDB" id="A0A0F5QCK6"/>
<keyword evidence="5 12" id="KW-0132">Cell division</keyword>
<keyword evidence="12" id="KW-0963">Cytoplasm</keyword>
<dbReference type="Pfam" id="PF00254">
    <property type="entry name" value="FKBP_C"/>
    <property type="match status" value="1"/>
</dbReference>
<dbReference type="GO" id="GO:0043022">
    <property type="term" value="F:ribosome binding"/>
    <property type="evidence" value="ECO:0007669"/>
    <property type="project" value="TreeGrafter"/>
</dbReference>
<dbReference type="Gene3D" id="1.10.3120.10">
    <property type="entry name" value="Trigger factor, C-terminal domain"/>
    <property type="match status" value="1"/>
</dbReference>
<gene>
    <name evidence="12" type="primary">tig</name>
    <name evidence="16" type="ORF">WH87_07320</name>
</gene>
<organism evidence="16 17">
    <name type="scientific">Devosia epidermidihirudinis</name>
    <dbReference type="NCBI Taxonomy" id="1293439"/>
    <lineage>
        <taxon>Bacteria</taxon>
        <taxon>Pseudomonadati</taxon>
        <taxon>Pseudomonadota</taxon>
        <taxon>Alphaproteobacteria</taxon>
        <taxon>Hyphomicrobiales</taxon>
        <taxon>Devosiaceae</taxon>
        <taxon>Devosia</taxon>
    </lineage>
</organism>
<comment type="similarity">
    <text evidence="2 12 14">Belongs to the FKBP-type PPIase family. Tig subfamily.</text>
</comment>
<evidence type="ECO:0000256" key="8">
    <source>
        <dbReference type="ARBA" id="ARBA00023235"/>
    </source>
</evidence>
<evidence type="ECO:0000313" key="16">
    <source>
        <dbReference type="EMBL" id="KKC38727.1"/>
    </source>
</evidence>
<dbReference type="PIRSF" id="PIRSF003095">
    <property type="entry name" value="Trigger_factor"/>
    <property type="match status" value="1"/>
</dbReference>
<dbReference type="SUPFAM" id="SSF102735">
    <property type="entry name" value="Trigger factor ribosome-binding domain"/>
    <property type="match status" value="1"/>
</dbReference>
<evidence type="ECO:0000256" key="12">
    <source>
        <dbReference type="HAMAP-Rule" id="MF_00303"/>
    </source>
</evidence>
<evidence type="ECO:0000256" key="5">
    <source>
        <dbReference type="ARBA" id="ARBA00022618"/>
    </source>
</evidence>
<comment type="caution">
    <text evidence="16">The sequence shown here is derived from an EMBL/GenBank/DDBJ whole genome shotgun (WGS) entry which is preliminary data.</text>
</comment>
<accession>A0A0F5QCK6</accession>
<evidence type="ECO:0000313" key="17">
    <source>
        <dbReference type="Proteomes" id="UP000033411"/>
    </source>
</evidence>
<dbReference type="PATRIC" id="fig|1293439.3.peg.1036"/>
<evidence type="ECO:0000256" key="4">
    <source>
        <dbReference type="ARBA" id="ARBA00016902"/>
    </source>
</evidence>
<protein>
    <recommendedName>
        <fullName evidence="4 12">Trigger factor</fullName>
        <shortName evidence="12">TF</shortName>
        <ecNumber evidence="3 12">5.2.1.8</ecNumber>
    </recommendedName>
    <alternativeName>
        <fullName evidence="11 12">PPIase</fullName>
    </alternativeName>
</protein>
<dbReference type="FunFam" id="3.10.50.40:FF:000001">
    <property type="entry name" value="Trigger factor"/>
    <property type="match status" value="1"/>
</dbReference>
<comment type="catalytic activity">
    <reaction evidence="1 12 13">
        <text>[protein]-peptidylproline (omega=180) = [protein]-peptidylproline (omega=0)</text>
        <dbReference type="Rhea" id="RHEA:16237"/>
        <dbReference type="Rhea" id="RHEA-COMP:10747"/>
        <dbReference type="Rhea" id="RHEA-COMP:10748"/>
        <dbReference type="ChEBI" id="CHEBI:83833"/>
        <dbReference type="ChEBI" id="CHEBI:83834"/>
        <dbReference type="EC" id="5.2.1.8"/>
    </reaction>
</comment>
<reference evidence="16 17" key="1">
    <citation type="submission" date="2015-03" db="EMBL/GenBank/DDBJ databases">
        <authorList>
            <person name="Lepp D."/>
            <person name="Hassan Y.I."/>
            <person name="Li X.-Z."/>
            <person name="Zhou T."/>
        </authorList>
    </citation>
    <scope>NUCLEOTIDE SEQUENCE [LARGE SCALE GENOMIC DNA]</scope>
    <source>
        <strain evidence="16 17">E84</strain>
    </source>
</reference>
<dbReference type="GO" id="GO:0051083">
    <property type="term" value="P:'de novo' cotranslational protein folding"/>
    <property type="evidence" value="ECO:0007669"/>
    <property type="project" value="TreeGrafter"/>
</dbReference>
<comment type="function">
    <text evidence="10 12">Involved in protein export. Acts as a chaperone by maintaining the newly synthesized protein in an open conformation. Functions as a peptidyl-prolyl cis-trans isomerase.</text>
</comment>
<comment type="subcellular location">
    <subcellularLocation>
        <location evidence="12">Cytoplasm</location>
    </subcellularLocation>
    <text evidence="12">About half TF is bound to the ribosome near the polypeptide exit tunnel while the other half is free in the cytoplasm.</text>
</comment>
<dbReference type="GO" id="GO:0044183">
    <property type="term" value="F:protein folding chaperone"/>
    <property type="evidence" value="ECO:0007669"/>
    <property type="project" value="TreeGrafter"/>
</dbReference>
<dbReference type="RefSeq" id="WP_046140241.1">
    <property type="nucleotide sequence ID" value="NZ_LANJ01000012.1"/>
</dbReference>
<dbReference type="Proteomes" id="UP000033411">
    <property type="component" value="Unassembled WGS sequence"/>
</dbReference>
<dbReference type="Gene3D" id="3.10.50.40">
    <property type="match status" value="1"/>
</dbReference>
<dbReference type="PROSITE" id="PS50059">
    <property type="entry name" value="FKBP_PPIASE"/>
    <property type="match status" value="1"/>
</dbReference>
<dbReference type="GO" id="GO:0043335">
    <property type="term" value="P:protein unfolding"/>
    <property type="evidence" value="ECO:0007669"/>
    <property type="project" value="TreeGrafter"/>
</dbReference>
<dbReference type="InterPro" id="IPR027304">
    <property type="entry name" value="Trigger_fact/SurA_dom_sf"/>
</dbReference>
<dbReference type="InterPro" id="IPR036611">
    <property type="entry name" value="Trigger_fac_ribosome-bd_sf"/>
</dbReference>